<evidence type="ECO:0000313" key="8">
    <source>
        <dbReference type="EMBL" id="CUQ34144.1"/>
    </source>
</evidence>
<feature type="domain" description="RNA polymerase sigma factor 70 region 4 type 2" evidence="6">
    <location>
        <begin position="127"/>
        <end position="177"/>
    </location>
</feature>
<dbReference type="Pfam" id="PF08281">
    <property type="entry name" value="Sigma70_r4_2"/>
    <property type="match status" value="1"/>
</dbReference>
<dbReference type="Pfam" id="PF04542">
    <property type="entry name" value="Sigma70_r2"/>
    <property type="match status" value="1"/>
</dbReference>
<dbReference type="Proteomes" id="UP000095591">
    <property type="component" value="Unassembled WGS sequence"/>
</dbReference>
<dbReference type="EMBL" id="CZBM01000009">
    <property type="protein sequence ID" value="CUQ34144.1"/>
    <property type="molecule type" value="Genomic_DNA"/>
</dbReference>
<accession>A0A173VYD6</accession>
<gene>
    <name evidence="7" type="primary">fecI_3</name>
    <name evidence="8" type="synonym">fecI_4</name>
    <name evidence="7" type="ORF">ERS852429_03670</name>
    <name evidence="8" type="ORF">ERS852560_02271</name>
</gene>
<protein>
    <submittedName>
        <fullName evidence="7">Probable RNA polymerase sigma factor fecI</fullName>
    </submittedName>
</protein>
<dbReference type="PANTHER" id="PTHR43133:SF46">
    <property type="entry name" value="RNA POLYMERASE SIGMA-70 FACTOR ECF SUBFAMILY"/>
    <property type="match status" value="1"/>
</dbReference>
<dbReference type="InterPro" id="IPR013324">
    <property type="entry name" value="RNA_pol_sigma_r3/r4-like"/>
</dbReference>
<keyword evidence="2" id="KW-0805">Transcription regulation</keyword>
<reference evidence="9 10" key="1">
    <citation type="submission" date="2015-09" db="EMBL/GenBank/DDBJ databases">
        <authorList>
            <consortium name="Pathogen Informatics"/>
        </authorList>
    </citation>
    <scope>NUCLEOTIDE SEQUENCE [LARGE SCALE GENOMIC DNA]</scope>
    <source>
        <strain evidence="7 10">2789STDY5608872</strain>
        <strain evidence="8 9">2789STDY5834948</strain>
    </source>
</reference>
<proteinExistence type="inferred from homology"/>
<dbReference type="OMA" id="MIRENEM"/>
<dbReference type="InterPro" id="IPR036388">
    <property type="entry name" value="WH-like_DNA-bd_sf"/>
</dbReference>
<dbReference type="InterPro" id="IPR039425">
    <property type="entry name" value="RNA_pol_sigma-70-like"/>
</dbReference>
<dbReference type="Gene3D" id="1.10.10.10">
    <property type="entry name" value="Winged helix-like DNA-binding domain superfamily/Winged helix DNA-binding domain"/>
    <property type="match status" value="1"/>
</dbReference>
<dbReference type="Gene3D" id="1.10.1740.10">
    <property type="match status" value="1"/>
</dbReference>
<dbReference type="InterPro" id="IPR013249">
    <property type="entry name" value="RNA_pol_sigma70_r4_t2"/>
</dbReference>
<evidence type="ECO:0000313" key="7">
    <source>
        <dbReference type="EMBL" id="CUN31115.1"/>
    </source>
</evidence>
<evidence type="ECO:0000259" key="5">
    <source>
        <dbReference type="Pfam" id="PF04542"/>
    </source>
</evidence>
<dbReference type="GO" id="GO:0016987">
    <property type="term" value="F:sigma factor activity"/>
    <property type="evidence" value="ECO:0007669"/>
    <property type="project" value="UniProtKB-KW"/>
</dbReference>
<evidence type="ECO:0000256" key="1">
    <source>
        <dbReference type="ARBA" id="ARBA00010641"/>
    </source>
</evidence>
<feature type="domain" description="RNA polymerase sigma-70 region 2" evidence="5">
    <location>
        <begin position="27"/>
        <end position="92"/>
    </location>
</feature>
<dbReference type="NCBIfam" id="TIGR02937">
    <property type="entry name" value="sigma70-ECF"/>
    <property type="match status" value="1"/>
</dbReference>
<dbReference type="SUPFAM" id="SSF88659">
    <property type="entry name" value="Sigma3 and sigma4 domains of RNA polymerase sigma factors"/>
    <property type="match status" value="1"/>
</dbReference>
<dbReference type="PANTHER" id="PTHR43133">
    <property type="entry name" value="RNA POLYMERASE ECF-TYPE SIGMA FACTO"/>
    <property type="match status" value="1"/>
</dbReference>
<dbReference type="NCBIfam" id="TIGR02985">
    <property type="entry name" value="Sig70_bacteroi1"/>
    <property type="match status" value="1"/>
</dbReference>
<dbReference type="InterPro" id="IPR013325">
    <property type="entry name" value="RNA_pol_sigma_r2"/>
</dbReference>
<dbReference type="InterPro" id="IPR014284">
    <property type="entry name" value="RNA_pol_sigma-70_dom"/>
</dbReference>
<keyword evidence="4" id="KW-0804">Transcription</keyword>
<evidence type="ECO:0000256" key="3">
    <source>
        <dbReference type="ARBA" id="ARBA00023082"/>
    </source>
</evidence>
<organism evidence="7 10">
    <name type="scientific">Parabacteroides distasonis</name>
    <dbReference type="NCBI Taxonomy" id="823"/>
    <lineage>
        <taxon>Bacteria</taxon>
        <taxon>Pseudomonadati</taxon>
        <taxon>Bacteroidota</taxon>
        <taxon>Bacteroidia</taxon>
        <taxon>Bacteroidales</taxon>
        <taxon>Tannerellaceae</taxon>
        <taxon>Parabacteroides</taxon>
    </lineage>
</organism>
<dbReference type="SUPFAM" id="SSF88946">
    <property type="entry name" value="Sigma2 domain of RNA polymerase sigma factors"/>
    <property type="match status" value="1"/>
</dbReference>
<evidence type="ECO:0000259" key="6">
    <source>
        <dbReference type="Pfam" id="PF08281"/>
    </source>
</evidence>
<name>A0A173VYD6_PARDI</name>
<dbReference type="InterPro" id="IPR007627">
    <property type="entry name" value="RNA_pol_sigma70_r2"/>
</dbReference>
<keyword evidence="3" id="KW-0731">Sigma factor</keyword>
<dbReference type="InterPro" id="IPR014327">
    <property type="entry name" value="RNA_pol_sigma70_bacteroid"/>
</dbReference>
<dbReference type="AlphaFoldDB" id="A0A173VYD6"/>
<comment type="similarity">
    <text evidence="1">Belongs to the sigma-70 factor family. ECF subfamily.</text>
</comment>
<evidence type="ECO:0000256" key="4">
    <source>
        <dbReference type="ARBA" id="ARBA00023163"/>
    </source>
</evidence>
<dbReference type="GO" id="GO:0006352">
    <property type="term" value="P:DNA-templated transcription initiation"/>
    <property type="evidence" value="ECO:0007669"/>
    <property type="project" value="InterPro"/>
</dbReference>
<sequence>MEKHSKEIMQWVCEIALSDSQTAFKSLYLAYFQRLMRFTSLYVPSSVEAEEIVSDTFLSLWNNRKSLPEISNFDSYIYGIARHKAISLYRTQHMEKVQIDENTIDLFAHTDTTPEEELISKECIDHLNEAINTLPDKCKMAFKLIREDKMKYKDAANILEISVKTLEAHIATAVRKLRESLAKEIND</sequence>
<dbReference type="Proteomes" id="UP000095332">
    <property type="component" value="Unassembled WGS sequence"/>
</dbReference>
<dbReference type="EMBL" id="CYXP01000010">
    <property type="protein sequence ID" value="CUN31115.1"/>
    <property type="molecule type" value="Genomic_DNA"/>
</dbReference>
<evidence type="ECO:0000313" key="10">
    <source>
        <dbReference type="Proteomes" id="UP000095591"/>
    </source>
</evidence>
<dbReference type="GO" id="GO:0003677">
    <property type="term" value="F:DNA binding"/>
    <property type="evidence" value="ECO:0007669"/>
    <property type="project" value="InterPro"/>
</dbReference>
<evidence type="ECO:0000256" key="2">
    <source>
        <dbReference type="ARBA" id="ARBA00023015"/>
    </source>
</evidence>
<evidence type="ECO:0000313" key="9">
    <source>
        <dbReference type="Proteomes" id="UP000095332"/>
    </source>
</evidence>